<dbReference type="PROSITE" id="PS00409">
    <property type="entry name" value="PROKAR_NTER_METHYL"/>
    <property type="match status" value="1"/>
</dbReference>
<evidence type="ECO:0000256" key="1">
    <source>
        <dbReference type="SAM" id="Phobius"/>
    </source>
</evidence>
<protein>
    <recommendedName>
        <fullName evidence="4">Carboxypeptidase regulatory-like domain-containing protein</fullName>
    </recommendedName>
</protein>
<reference evidence="2 3" key="1">
    <citation type="journal article" date="2015" name="Nature">
        <title>rRNA introns, odd ribosomes, and small enigmatic genomes across a large radiation of phyla.</title>
        <authorList>
            <person name="Brown C.T."/>
            <person name="Hug L.A."/>
            <person name="Thomas B.C."/>
            <person name="Sharon I."/>
            <person name="Castelle C.J."/>
            <person name="Singh A."/>
            <person name="Wilkins M.J."/>
            <person name="Williams K.H."/>
            <person name="Banfield J.F."/>
        </authorList>
    </citation>
    <scope>NUCLEOTIDE SEQUENCE [LARGE SCALE GENOMIC DNA]</scope>
</reference>
<dbReference type="Pfam" id="PF07963">
    <property type="entry name" value="N_methyl"/>
    <property type="match status" value="1"/>
</dbReference>
<dbReference type="PATRIC" id="fig|1619025.3.peg.46"/>
<evidence type="ECO:0008006" key="4">
    <source>
        <dbReference type="Google" id="ProtNLM"/>
    </source>
</evidence>
<evidence type="ECO:0000313" key="2">
    <source>
        <dbReference type="EMBL" id="KKT82788.1"/>
    </source>
</evidence>
<keyword evidence="1" id="KW-1133">Transmembrane helix</keyword>
<accession>A0A0G1KGX3</accession>
<feature type="transmembrane region" description="Helical" evidence="1">
    <location>
        <begin position="12"/>
        <end position="34"/>
    </location>
</feature>
<dbReference type="SUPFAM" id="SSF49464">
    <property type="entry name" value="Carboxypeptidase regulatory domain-like"/>
    <property type="match status" value="1"/>
</dbReference>
<evidence type="ECO:0000313" key="3">
    <source>
        <dbReference type="Proteomes" id="UP000034032"/>
    </source>
</evidence>
<dbReference type="Proteomes" id="UP000034032">
    <property type="component" value="Unassembled WGS sequence"/>
</dbReference>
<keyword evidence="1" id="KW-0472">Membrane</keyword>
<keyword evidence="1" id="KW-0812">Transmembrane</keyword>
<dbReference type="InterPro" id="IPR008969">
    <property type="entry name" value="CarboxyPept-like_regulatory"/>
</dbReference>
<sequence>MLHNSKKNGGFTLIESLIAVAIFAVVSVSIYLAYSNILDIFSASYLNLTALSAIENELEIIRNMSYGDVGIQGGLPAGVLVAEKNIVLGEVDFVVKTLVRNVDDPFDGLQGGSPNDSTPADYKLIEVEVSCPACLRYIPAKITTTVAPQGLESVTNRGTLLIQVINASGQPVAGAGVSVVNNNVSPAVNISDVTDISGTLKLIDVPVSNVGYAITVSKSGYSIDRTYNPGDLANPNPLKPHATVVSQQVTQISFVIDRVSTLNFRAQDEFCAGIPGMDFIQDGFKLIGTNPDILKYSVAHATDISGNRAVYNLEFDTYDFRNQDLNFEISGSSPMPPVVVDPNGSYGFTWLTAPKNPSGILISVKNQNGQMINDAKVTLSRPGLSQIKYSGQKFLNKSDWSGGQYSSKTGLVETDNPAGQLVLGQINGKYATSSQELISSTVDFGTSVTVFYGLSWNPVSQPPQAGPDSLSFQIAANNDNSTWNFIGPDGTPGSFYTVSGTDIYSGHDGNRYLRYKVFLKTVDDSVTPSLDDLTVDFHSSCIPDGQVYFDGLTQDTYTVTIEKGGYQTFTDTDAIVNSNWEDYRAVLQP</sequence>
<organism evidence="2 3">
    <name type="scientific">Candidatus Yanofskybacteria bacterium GW2011_GWA2_44_9</name>
    <dbReference type="NCBI Taxonomy" id="1619025"/>
    <lineage>
        <taxon>Bacteria</taxon>
        <taxon>Candidatus Yanofskyibacteriota</taxon>
    </lineage>
</organism>
<dbReference type="InterPro" id="IPR012902">
    <property type="entry name" value="N_methyl_site"/>
</dbReference>
<dbReference type="AlphaFoldDB" id="A0A0G1KGX3"/>
<dbReference type="EMBL" id="LCJR01000001">
    <property type="protein sequence ID" value="KKT82788.1"/>
    <property type="molecule type" value="Genomic_DNA"/>
</dbReference>
<proteinExistence type="predicted"/>
<name>A0A0G1KGX3_9BACT</name>
<comment type="caution">
    <text evidence="2">The sequence shown here is derived from an EMBL/GenBank/DDBJ whole genome shotgun (WGS) entry which is preliminary data.</text>
</comment>
<gene>
    <name evidence="2" type="ORF">UW79_C0001G0044</name>
</gene>
<dbReference type="NCBIfam" id="TIGR02532">
    <property type="entry name" value="IV_pilin_GFxxxE"/>
    <property type="match status" value="1"/>
</dbReference>